<dbReference type="Gene3D" id="3.40.50.1820">
    <property type="entry name" value="alpha/beta hydrolase"/>
    <property type="match status" value="1"/>
</dbReference>
<comment type="similarity">
    <text evidence="1">Belongs to the NDRG family.</text>
</comment>
<accession>A0A7R9BGT3</accession>
<dbReference type="Pfam" id="PF03096">
    <property type="entry name" value="Ndr"/>
    <property type="match status" value="1"/>
</dbReference>
<dbReference type="OrthoDB" id="741027at2759"/>
<dbReference type="EMBL" id="CAJPEX010000192">
    <property type="protein sequence ID" value="CAG0914115.1"/>
    <property type="molecule type" value="Genomic_DNA"/>
</dbReference>
<dbReference type="EMBL" id="OA882229">
    <property type="protein sequence ID" value="CAD7273963.1"/>
    <property type="molecule type" value="Genomic_DNA"/>
</dbReference>
<dbReference type="InterPro" id="IPR029058">
    <property type="entry name" value="AB_hydrolase_fold"/>
</dbReference>
<name>A0A7R9BGT3_9CRUS</name>
<proteinExistence type="inferred from homology"/>
<evidence type="ECO:0000313" key="2">
    <source>
        <dbReference type="EMBL" id="CAD7273963.1"/>
    </source>
</evidence>
<dbReference type="InterPro" id="IPR004142">
    <property type="entry name" value="NDRG"/>
</dbReference>
<evidence type="ECO:0008006" key="4">
    <source>
        <dbReference type="Google" id="ProtNLM"/>
    </source>
</evidence>
<reference evidence="2" key="1">
    <citation type="submission" date="2020-11" db="EMBL/GenBank/DDBJ databases">
        <authorList>
            <person name="Tran Van P."/>
        </authorList>
    </citation>
    <scope>NUCLEOTIDE SEQUENCE</scope>
</reference>
<dbReference type="SUPFAM" id="SSF53474">
    <property type="entry name" value="alpha/beta-Hydrolases"/>
    <property type="match status" value="1"/>
</dbReference>
<organism evidence="2">
    <name type="scientific">Notodromas monacha</name>
    <dbReference type="NCBI Taxonomy" id="399045"/>
    <lineage>
        <taxon>Eukaryota</taxon>
        <taxon>Metazoa</taxon>
        <taxon>Ecdysozoa</taxon>
        <taxon>Arthropoda</taxon>
        <taxon>Crustacea</taxon>
        <taxon>Oligostraca</taxon>
        <taxon>Ostracoda</taxon>
        <taxon>Podocopa</taxon>
        <taxon>Podocopida</taxon>
        <taxon>Cypridocopina</taxon>
        <taxon>Cypridoidea</taxon>
        <taxon>Cyprididae</taxon>
        <taxon>Notodromas</taxon>
    </lineage>
</organism>
<keyword evidence="3" id="KW-1185">Reference proteome</keyword>
<sequence>MFDVQSPVRQDAQFDLLSFQVYLKCNFLQKVAVVVQDKAVDRNTMMSAQDETGNLGQAQEPLLGMPKNGEMDEVELKNIEIQLPTARILSKEGWPGMEEMIIETSRGNVVVGVQGRGRRHTMLTYHDIGMNYISNFQTFFNYIDMRIAMETFTVYHVTAPGQEENATSLSETFVYPTMDELAAQLEEVCQKLSLKNFIGLGVGFGANILARFGINHPGSLDALCLVNCVSTQSGWIEWGYQKMNIRSLRNAGSLTANALEYLLWHHFGKAQETRNHDLVQVYRQYFADKMNPHNLSLLLETYITRSDLGIQRLNVQCGAPPGKGTLAMPVLLITGHYSPHVEDTVTLNSRLDPSKSSWLKLSDCGMPLEERPEKVCEALRLFLQGAGFIPTLSQRKLSRSRSIESGDVPHVPTKDLNLPVGEAIKEEAGESPTSATPTAVC</sequence>
<gene>
    <name evidence="2" type="ORF">NMOB1V02_LOCUS1824</name>
</gene>
<dbReference type="Proteomes" id="UP000678499">
    <property type="component" value="Unassembled WGS sequence"/>
</dbReference>
<dbReference type="AlphaFoldDB" id="A0A7R9BGT3"/>
<dbReference type="PANTHER" id="PTHR11034">
    <property type="entry name" value="N-MYC DOWNSTREAM REGULATED"/>
    <property type="match status" value="1"/>
</dbReference>
<evidence type="ECO:0000256" key="1">
    <source>
        <dbReference type="ARBA" id="ARBA00005598"/>
    </source>
</evidence>
<evidence type="ECO:0000313" key="3">
    <source>
        <dbReference type="Proteomes" id="UP000678499"/>
    </source>
</evidence>
<protein>
    <recommendedName>
        <fullName evidence="4">Protein NDRG3</fullName>
    </recommendedName>
</protein>